<dbReference type="EMBL" id="AAYY01000013">
    <property type="protein sequence ID" value="EDP42268.1"/>
    <property type="molecule type" value="Genomic_DNA"/>
</dbReference>
<dbReference type="Pfam" id="PF00085">
    <property type="entry name" value="Thioredoxin"/>
    <property type="match status" value="1"/>
</dbReference>
<comment type="function">
    <text evidence="5">Monothiol glutaredoxin involved in the biogenesis of iron-sulfur clusters. Binds one iron-sulfur cluster per dimer. The iron-sulfur cluster is bound between subunits, and is complexed by a bound glutathione and a cysteine residue from each subunit.</text>
</comment>
<protein>
    <recommendedName>
        <fullName evidence="7">Thioredoxin domain-containing protein</fullName>
    </recommendedName>
</protein>
<dbReference type="CDD" id="cd03028">
    <property type="entry name" value="GRX_PICOT_like"/>
    <property type="match status" value="1"/>
</dbReference>
<name>A8Q9N4_MALGO</name>
<dbReference type="Pfam" id="PF00462">
    <property type="entry name" value="Glutaredoxin"/>
    <property type="match status" value="1"/>
</dbReference>
<evidence type="ECO:0000256" key="4">
    <source>
        <dbReference type="ARBA" id="ARBA00023014"/>
    </source>
</evidence>
<feature type="region of interest" description="Disordered" evidence="6">
    <location>
        <begin position="112"/>
        <end position="167"/>
    </location>
</feature>
<evidence type="ECO:0000256" key="3">
    <source>
        <dbReference type="ARBA" id="ARBA00023004"/>
    </source>
</evidence>
<evidence type="ECO:0000256" key="2">
    <source>
        <dbReference type="ARBA" id="ARBA00022723"/>
    </source>
</evidence>
<keyword evidence="2" id="KW-0479">Metal-binding</keyword>
<evidence type="ECO:0000313" key="9">
    <source>
        <dbReference type="Proteomes" id="UP000008837"/>
    </source>
</evidence>
<dbReference type="GO" id="GO:0046872">
    <property type="term" value="F:metal ion binding"/>
    <property type="evidence" value="ECO:0007669"/>
    <property type="project" value="UniProtKB-KW"/>
</dbReference>
<proteinExistence type="inferred from homology"/>
<dbReference type="SUPFAM" id="SSF52833">
    <property type="entry name" value="Thioredoxin-like"/>
    <property type="match status" value="2"/>
</dbReference>
<dbReference type="VEuPathDB" id="FungiDB:MGL_3517"/>
<dbReference type="OMA" id="WAEPCKT"/>
<dbReference type="PANTHER" id="PTHR10293">
    <property type="entry name" value="GLUTAREDOXIN FAMILY MEMBER"/>
    <property type="match status" value="1"/>
</dbReference>
<gene>
    <name evidence="8" type="ORF">MGL_3517</name>
</gene>
<dbReference type="RefSeq" id="XP_001729482.1">
    <property type="nucleotide sequence ID" value="XM_001729430.1"/>
</dbReference>
<keyword evidence="3" id="KW-0408">Iron</keyword>
<dbReference type="InterPro" id="IPR013766">
    <property type="entry name" value="Thioredoxin_domain"/>
</dbReference>
<dbReference type="GO" id="GO:0015036">
    <property type="term" value="F:disulfide oxidoreductase activity"/>
    <property type="evidence" value="ECO:0007669"/>
    <property type="project" value="UniProtKB-ARBA"/>
</dbReference>
<dbReference type="InterPro" id="IPR036249">
    <property type="entry name" value="Thioredoxin-like_sf"/>
</dbReference>
<dbReference type="InterPro" id="IPR002109">
    <property type="entry name" value="Glutaredoxin"/>
</dbReference>
<evidence type="ECO:0000256" key="6">
    <source>
        <dbReference type="SAM" id="MobiDB-lite"/>
    </source>
</evidence>
<organism evidence="8 9">
    <name type="scientific">Malassezia globosa (strain ATCC MYA-4612 / CBS 7966)</name>
    <name type="common">Dandruff-associated fungus</name>
    <dbReference type="NCBI Taxonomy" id="425265"/>
    <lineage>
        <taxon>Eukaryota</taxon>
        <taxon>Fungi</taxon>
        <taxon>Dikarya</taxon>
        <taxon>Basidiomycota</taxon>
        <taxon>Ustilaginomycotina</taxon>
        <taxon>Malasseziomycetes</taxon>
        <taxon>Malasseziales</taxon>
        <taxon>Malasseziaceae</taxon>
        <taxon>Malassezia</taxon>
    </lineage>
</organism>
<dbReference type="CDD" id="cd02984">
    <property type="entry name" value="TRX_PICOT"/>
    <property type="match status" value="1"/>
</dbReference>
<dbReference type="Proteomes" id="UP000008837">
    <property type="component" value="Unassembled WGS sequence"/>
</dbReference>
<dbReference type="PROSITE" id="PS51354">
    <property type="entry name" value="GLUTAREDOXIN_2"/>
    <property type="match status" value="1"/>
</dbReference>
<evidence type="ECO:0000256" key="5">
    <source>
        <dbReference type="ARBA" id="ARBA00055846"/>
    </source>
</evidence>
<sequence>MEANGKNLVSITSPDMFTGLMQQDLERVTLLNFWASWAHPCEPMKAAVRTWAEKYPNVLFMNIEAEEQPDVAESFDVEAVPTIVLLRGHTLLSKLTGGQPQAVEQALELHAKSTSRGGMHGTSMSNAARSTASASGQGEMQEGDDPSKPHALPSHVDISGESQQDIEQRCRQLMTRSTVMLFMKGQPGLPRCGFSQKTVSLLREQNVDFDYYDILSDEHVRQALKVLNEWPTFPQIIVKGELVGGLDILKELIASGEFQQMIGS</sequence>
<dbReference type="InterPro" id="IPR033658">
    <property type="entry name" value="GRX_PICOT-like"/>
</dbReference>
<dbReference type="GeneID" id="5853789"/>
<dbReference type="InParanoid" id="A8Q9N4"/>
<dbReference type="InterPro" id="IPR004480">
    <property type="entry name" value="Monothiol_GRX-rel"/>
</dbReference>
<evidence type="ECO:0000313" key="8">
    <source>
        <dbReference type="EMBL" id="EDP42268.1"/>
    </source>
</evidence>
<dbReference type="STRING" id="425265.A8Q9N4"/>
<dbReference type="GO" id="GO:0051537">
    <property type="term" value="F:2 iron, 2 sulfur cluster binding"/>
    <property type="evidence" value="ECO:0007669"/>
    <property type="project" value="TreeGrafter"/>
</dbReference>
<dbReference type="GO" id="GO:0005634">
    <property type="term" value="C:nucleus"/>
    <property type="evidence" value="ECO:0007669"/>
    <property type="project" value="TreeGrafter"/>
</dbReference>
<dbReference type="FunFam" id="3.40.30.10:FF:000012">
    <property type="entry name" value="Monothiol glutaredoxin"/>
    <property type="match status" value="1"/>
</dbReference>
<comment type="similarity">
    <text evidence="1">Belongs to the glutaredoxin family. Monothiol subfamily.</text>
</comment>
<dbReference type="PROSITE" id="PS51352">
    <property type="entry name" value="THIOREDOXIN_2"/>
    <property type="match status" value="1"/>
</dbReference>
<dbReference type="GO" id="GO:0005829">
    <property type="term" value="C:cytosol"/>
    <property type="evidence" value="ECO:0007669"/>
    <property type="project" value="TreeGrafter"/>
</dbReference>
<dbReference type="Gene3D" id="3.40.30.10">
    <property type="entry name" value="Glutaredoxin"/>
    <property type="match status" value="2"/>
</dbReference>
<evidence type="ECO:0000259" key="7">
    <source>
        <dbReference type="PROSITE" id="PS51352"/>
    </source>
</evidence>
<dbReference type="FunCoup" id="A8Q9N4">
    <property type="interactions" value="366"/>
</dbReference>
<dbReference type="GO" id="GO:0006879">
    <property type="term" value="P:intracellular iron ion homeostasis"/>
    <property type="evidence" value="ECO:0007669"/>
    <property type="project" value="TreeGrafter"/>
</dbReference>
<dbReference type="KEGG" id="mgl:MGL_3517"/>
<feature type="compositionally biased region" description="Polar residues" evidence="6">
    <location>
        <begin position="112"/>
        <end position="138"/>
    </location>
</feature>
<dbReference type="AlphaFoldDB" id="A8Q9N4"/>
<accession>A8Q9N4</accession>
<comment type="caution">
    <text evidence="8">The sequence shown here is derived from an EMBL/GenBank/DDBJ whole genome shotgun (WGS) entry which is preliminary data.</text>
</comment>
<feature type="domain" description="Thioredoxin" evidence="7">
    <location>
        <begin position="2"/>
        <end position="112"/>
    </location>
</feature>
<dbReference type="OrthoDB" id="415696at2759"/>
<keyword evidence="4" id="KW-0411">Iron-sulfur</keyword>
<dbReference type="FunFam" id="3.40.30.10:FF:000092">
    <property type="entry name" value="Monothiol glutaredoxin"/>
    <property type="match status" value="1"/>
</dbReference>
<reference evidence="8 9" key="1">
    <citation type="journal article" date="2007" name="Proc. Natl. Acad. Sci. U.S.A.">
        <title>Dandruff-associated Malassezia genomes reveal convergent and divergent virulence traits shared with plant and human fungal pathogens.</title>
        <authorList>
            <person name="Xu J."/>
            <person name="Saunders C.W."/>
            <person name="Hu P."/>
            <person name="Grant R.A."/>
            <person name="Boekhout T."/>
            <person name="Kuramae E.E."/>
            <person name="Kronstad J.W."/>
            <person name="Deangelis Y.M."/>
            <person name="Reeder N.L."/>
            <person name="Johnstone K.R."/>
            <person name="Leland M."/>
            <person name="Fieno A.M."/>
            <person name="Begley W.M."/>
            <person name="Sun Y."/>
            <person name="Lacey M.P."/>
            <person name="Chaudhary T."/>
            <person name="Keough T."/>
            <person name="Chu L."/>
            <person name="Sears R."/>
            <person name="Yuan B."/>
            <person name="Dawson T.L.Jr."/>
        </authorList>
    </citation>
    <scope>NUCLEOTIDE SEQUENCE [LARGE SCALE GENOMIC DNA]</scope>
    <source>
        <strain evidence="9">ATCC MYA-4612 / CBS 7966</strain>
    </source>
</reference>
<dbReference type="PANTHER" id="PTHR10293:SF73">
    <property type="entry name" value="GLUTAREDOXIN-3"/>
    <property type="match status" value="1"/>
</dbReference>
<evidence type="ECO:0000256" key="1">
    <source>
        <dbReference type="ARBA" id="ARBA00009630"/>
    </source>
</evidence>
<keyword evidence="9" id="KW-1185">Reference proteome</keyword>